<feature type="transmembrane region" description="Helical" evidence="8">
    <location>
        <begin position="144"/>
        <end position="161"/>
    </location>
</feature>
<feature type="transmembrane region" description="Helical" evidence="8">
    <location>
        <begin position="26"/>
        <end position="47"/>
    </location>
</feature>
<keyword evidence="3" id="KW-0645">Protease</keyword>
<evidence type="ECO:0000256" key="2">
    <source>
        <dbReference type="ARBA" id="ARBA00022654"/>
    </source>
</evidence>
<evidence type="ECO:0000256" key="7">
    <source>
        <dbReference type="ARBA" id="ARBA00023136"/>
    </source>
</evidence>
<evidence type="ECO:0000256" key="1">
    <source>
        <dbReference type="ARBA" id="ARBA00022475"/>
    </source>
</evidence>
<evidence type="ECO:0000313" key="9">
    <source>
        <dbReference type="EMBL" id="SHI56341.1"/>
    </source>
</evidence>
<dbReference type="GO" id="GO:0009372">
    <property type="term" value="P:quorum sensing"/>
    <property type="evidence" value="ECO:0007669"/>
    <property type="project" value="UniProtKB-KW"/>
</dbReference>
<proteinExistence type="predicted"/>
<dbReference type="OrthoDB" id="9815055at2"/>
<evidence type="ECO:0000313" key="10">
    <source>
        <dbReference type="Proteomes" id="UP000324781"/>
    </source>
</evidence>
<keyword evidence="10" id="KW-1185">Reference proteome</keyword>
<name>A0A1M6C6B6_9FIRM</name>
<dbReference type="SMART" id="SM00793">
    <property type="entry name" value="AgrB"/>
    <property type="match status" value="1"/>
</dbReference>
<organism evidence="9 10">
    <name type="scientific">Thermoclostridium caenicola</name>
    <dbReference type="NCBI Taxonomy" id="659425"/>
    <lineage>
        <taxon>Bacteria</taxon>
        <taxon>Bacillati</taxon>
        <taxon>Bacillota</taxon>
        <taxon>Clostridia</taxon>
        <taxon>Eubacteriales</taxon>
        <taxon>Oscillospiraceae</taxon>
        <taxon>Thermoclostridium</taxon>
    </lineage>
</organism>
<feature type="transmembrane region" description="Helical" evidence="8">
    <location>
        <begin position="53"/>
        <end position="71"/>
    </location>
</feature>
<evidence type="ECO:0000256" key="8">
    <source>
        <dbReference type="SAM" id="Phobius"/>
    </source>
</evidence>
<feature type="transmembrane region" description="Helical" evidence="8">
    <location>
        <begin position="103"/>
        <end position="124"/>
    </location>
</feature>
<gene>
    <name evidence="9" type="ORF">SAMN05444373_100457</name>
</gene>
<feature type="transmembrane region" description="Helical" evidence="8">
    <location>
        <begin position="78"/>
        <end position="97"/>
    </location>
</feature>
<keyword evidence="5" id="KW-0378">Hydrolase</keyword>
<reference evidence="9 10" key="1">
    <citation type="submission" date="2016-11" db="EMBL/GenBank/DDBJ databases">
        <authorList>
            <person name="Varghese N."/>
            <person name="Submissions S."/>
        </authorList>
    </citation>
    <scope>NUCLEOTIDE SEQUENCE [LARGE SCALE GENOMIC DNA]</scope>
    <source>
        <strain evidence="9 10">DSM 19027</strain>
    </source>
</reference>
<dbReference type="GO" id="GO:0016020">
    <property type="term" value="C:membrane"/>
    <property type="evidence" value="ECO:0007669"/>
    <property type="project" value="InterPro"/>
</dbReference>
<keyword evidence="4 8" id="KW-0812">Transmembrane</keyword>
<keyword evidence="7 8" id="KW-0472">Membrane</keyword>
<keyword evidence="1" id="KW-1003">Cell membrane</keyword>
<sequence length="194" mass="21174">MLDKCGAKLADALCDNHIIKEENKEIIVYGIDALLSTLINVVIVVGLGLILKLFLPTVVFLISFAVLRVFAGGYHAKTRIGCTASFLTIYLAGMTLQQYTPDIFVKPVTIGLAAISFASVFILAPVEHPNRPYQGNDYQVFKRMSRIIVSLQTLLVIAGTFFMGYENLAYCISLAMLGVTIILALAGKIKVRGE</sequence>
<dbReference type="AlphaFoldDB" id="A0A1M6C6B6"/>
<evidence type="ECO:0000256" key="5">
    <source>
        <dbReference type="ARBA" id="ARBA00022801"/>
    </source>
</evidence>
<dbReference type="InterPro" id="IPR006741">
    <property type="entry name" value="AgrB"/>
</dbReference>
<accession>A0A1M6C6B6</accession>
<protein>
    <submittedName>
        <fullName evidence="9">Accessory gene regulator B</fullName>
    </submittedName>
</protein>
<dbReference type="EMBL" id="FQZP01000004">
    <property type="protein sequence ID" value="SHI56341.1"/>
    <property type="molecule type" value="Genomic_DNA"/>
</dbReference>
<keyword evidence="6 8" id="KW-1133">Transmembrane helix</keyword>
<dbReference type="RefSeq" id="WP_149677725.1">
    <property type="nucleotide sequence ID" value="NZ_FQZP01000004.1"/>
</dbReference>
<feature type="transmembrane region" description="Helical" evidence="8">
    <location>
        <begin position="167"/>
        <end position="186"/>
    </location>
</feature>
<dbReference type="Proteomes" id="UP000324781">
    <property type="component" value="Unassembled WGS sequence"/>
</dbReference>
<dbReference type="GO" id="GO:0006508">
    <property type="term" value="P:proteolysis"/>
    <property type="evidence" value="ECO:0007669"/>
    <property type="project" value="UniProtKB-KW"/>
</dbReference>
<keyword evidence="2" id="KW-0673">Quorum sensing</keyword>
<dbReference type="Pfam" id="PF04647">
    <property type="entry name" value="AgrB"/>
    <property type="match status" value="1"/>
</dbReference>
<evidence type="ECO:0000256" key="3">
    <source>
        <dbReference type="ARBA" id="ARBA00022670"/>
    </source>
</evidence>
<evidence type="ECO:0000256" key="4">
    <source>
        <dbReference type="ARBA" id="ARBA00022692"/>
    </source>
</evidence>
<dbReference type="GO" id="GO:0008233">
    <property type="term" value="F:peptidase activity"/>
    <property type="evidence" value="ECO:0007669"/>
    <property type="project" value="UniProtKB-KW"/>
</dbReference>
<evidence type="ECO:0000256" key="6">
    <source>
        <dbReference type="ARBA" id="ARBA00022989"/>
    </source>
</evidence>